<sequence>MSRALAEAVRVAPRFARSIRVETDLLAGAALEGFVCSASVAAILRGLARQYAGADQRAFTVTGTYGAGKSSLAVALGCLLGRDPAVRAAARGVLGADLADEVSSALNLRGGYDVVAVAGHRADPAAAISAALDAAARAETVRPRRRPQVPLAKRLREAAAATGADGVLLIVDEMGKLLEAAAAGEGDVQVFQEIAEAAARSGGRLIVVGLLHSAFEDYGGRLGAAARREWAKVQGRFADLPLSIGLEEQIDILARAVVSDRRAAANEGRASAVAAEVCRARPEAAAALSVRLHGCWPLEPLAAVCLSALARRGLGQAQRSLFAFLTSAEPKGFRDALSALPEDAARGYLAADLWDYLAANRGVAALGAAEGPRFALGLDALDRCAARGGGPEHEAVLKTVALLDLLRETAGCRATRAVLAASLPDRAVERLDAALADLVSWSVLVHRRHLDAYALFAGSDLDVGGLAAAARARLAGVDVARLNGLAALPPLVAKRHHDETGALRWFPVEVVALSGAAARVSAAGPRTDGAAGSFLLALPLAGEDERGARKAWRAAASQAAAAPVAVGLARDGFRVREAAEELLALEAVRRDTPELQGDAAARREVAARHEAAAAELEAVLRDAMASADWLAAVPGAGSPTELPDGSPSALTAAASRLAELTYPEAPKLRSDLLNRAEPSGNAVAARRSLLYAMVERSERPALGLPGFPPERGLHVALLERTKLHRPVGDGAAQWAMVEPGEDDPARLRPLWDAADALLRSPADTKTSAASLYGLWAAPPFGVRAGLLPVLAVAYLLSRRDRIAVSLDGTFAPAMTTFLVDRMLQEPGAVGLRWSEDGGARNAWLASVAAALAAAGVMVPADNGGRAPRPLDVARAVYAFVAGLPPWTARTARVGPRAQRLRVAVRGARDPLALLLDEVPAILGGTLGSPEEARGLASVLAAELRALGDAYPGLLAEVAGTIAREFRIGAEGGLQALRERARVVRGVTGDLRLDALAVHLEGYDGSPEQTERIAALAAHKPARDWTDRDVDAAMLGLAELAQSFLKAEALAHIKGKGATAEAIAVVSSSPNTPAPVVAEVRLSRTAKTQAAALLAGLEELIARNGATAEVQIAALVRALAARVASPRTGTAQAQRKAR</sequence>
<name>A0ABN1EVZ7_9PROT</name>
<proteinExistence type="predicted"/>
<keyword evidence="2" id="KW-1185">Reference proteome</keyword>
<dbReference type="RefSeq" id="WP_343894407.1">
    <property type="nucleotide sequence ID" value="NZ_BAAAFZ010000011.1"/>
</dbReference>
<evidence type="ECO:0008006" key="3">
    <source>
        <dbReference type="Google" id="ProtNLM"/>
    </source>
</evidence>
<comment type="caution">
    <text evidence="1">The sequence shown here is derived from an EMBL/GenBank/DDBJ whole genome shotgun (WGS) entry which is preliminary data.</text>
</comment>
<reference evidence="1 2" key="1">
    <citation type="journal article" date="2019" name="Int. J. Syst. Evol. Microbiol.">
        <title>The Global Catalogue of Microorganisms (GCM) 10K type strain sequencing project: providing services to taxonomists for standard genome sequencing and annotation.</title>
        <authorList>
            <consortium name="The Broad Institute Genomics Platform"/>
            <consortium name="The Broad Institute Genome Sequencing Center for Infectious Disease"/>
            <person name="Wu L."/>
            <person name="Ma J."/>
        </authorList>
    </citation>
    <scope>NUCLEOTIDE SEQUENCE [LARGE SCALE GENOMIC DNA]</scope>
    <source>
        <strain evidence="1 2">JCM 9933</strain>
    </source>
</reference>
<accession>A0ABN1EVZ7</accession>
<evidence type="ECO:0000313" key="2">
    <source>
        <dbReference type="Proteomes" id="UP001501588"/>
    </source>
</evidence>
<gene>
    <name evidence="1" type="ORF">GCM10009416_13300</name>
</gene>
<protein>
    <recommendedName>
        <fullName evidence="3">ATP-binding protein</fullName>
    </recommendedName>
</protein>
<evidence type="ECO:0000313" key="1">
    <source>
        <dbReference type="EMBL" id="GAA0575925.1"/>
    </source>
</evidence>
<dbReference type="Proteomes" id="UP001501588">
    <property type="component" value="Unassembled WGS sequence"/>
</dbReference>
<dbReference type="EMBL" id="BAAAFZ010000011">
    <property type="protein sequence ID" value="GAA0575925.1"/>
    <property type="molecule type" value="Genomic_DNA"/>
</dbReference>
<organism evidence="1 2">
    <name type="scientific">Craurococcus roseus</name>
    <dbReference type="NCBI Taxonomy" id="77585"/>
    <lineage>
        <taxon>Bacteria</taxon>
        <taxon>Pseudomonadati</taxon>
        <taxon>Pseudomonadota</taxon>
        <taxon>Alphaproteobacteria</taxon>
        <taxon>Acetobacterales</taxon>
        <taxon>Acetobacteraceae</taxon>
        <taxon>Craurococcus</taxon>
    </lineage>
</organism>